<organism evidence="1 2">
    <name type="scientific">Pectobacterium betavasculorum</name>
    <dbReference type="NCBI Taxonomy" id="55207"/>
    <lineage>
        <taxon>Bacteria</taxon>
        <taxon>Pseudomonadati</taxon>
        <taxon>Pseudomonadota</taxon>
        <taxon>Gammaproteobacteria</taxon>
        <taxon>Enterobacterales</taxon>
        <taxon>Pectobacteriaceae</taxon>
        <taxon>Pectobacterium</taxon>
    </lineage>
</organism>
<keyword evidence="2" id="KW-1185">Reference proteome</keyword>
<reference evidence="1 2" key="1">
    <citation type="submission" date="2014-08" db="EMBL/GenBank/DDBJ databases">
        <title>Genome sequences of NCPPB Pectobacterium isolates.</title>
        <authorList>
            <person name="Glover R.H."/>
            <person name="Sapp M."/>
            <person name="Elphinstone J."/>
        </authorList>
    </citation>
    <scope>NUCLEOTIDE SEQUENCE [LARGE SCALE GENOMIC DNA]</scope>
    <source>
        <strain evidence="1 2">NCPPB 2793</strain>
    </source>
</reference>
<accession>A0ABR4V349</accession>
<sequence length="59" mass="6870">MIIIIKHIISSYSIGEIIDADRKNVRLSRFHQLKLSQKLAYTIINDRETLALSCIKKKE</sequence>
<protein>
    <submittedName>
        <fullName evidence="1">Uncharacterized protein</fullName>
    </submittedName>
</protein>
<name>A0ABR4V349_9GAMM</name>
<evidence type="ECO:0000313" key="2">
    <source>
        <dbReference type="Proteomes" id="UP000032869"/>
    </source>
</evidence>
<comment type="caution">
    <text evidence="1">The sequence shown here is derived from an EMBL/GenBank/DDBJ whole genome shotgun (WGS) entry which is preliminary data.</text>
</comment>
<proteinExistence type="predicted"/>
<dbReference type="Proteomes" id="UP000032869">
    <property type="component" value="Unassembled WGS sequence"/>
</dbReference>
<dbReference type="EMBL" id="JQHL01000001">
    <property type="protein sequence ID" value="KFX21963.1"/>
    <property type="molecule type" value="Genomic_DNA"/>
</dbReference>
<evidence type="ECO:0000313" key="1">
    <source>
        <dbReference type="EMBL" id="KFX21963.1"/>
    </source>
</evidence>
<gene>
    <name evidence="1" type="ORF">JV35_02050</name>
</gene>